<dbReference type="EMBL" id="LDAU01000151">
    <property type="protein sequence ID" value="KRX02878.1"/>
    <property type="molecule type" value="Genomic_DNA"/>
</dbReference>
<feature type="compositionally biased region" description="Low complexity" evidence="1">
    <location>
        <begin position="357"/>
        <end position="378"/>
    </location>
</feature>
<dbReference type="InParanoid" id="A0A0V0QKX4"/>
<organism evidence="2 3">
    <name type="scientific">Pseudocohnilembus persalinus</name>
    <name type="common">Ciliate</name>
    <dbReference type="NCBI Taxonomy" id="266149"/>
    <lineage>
        <taxon>Eukaryota</taxon>
        <taxon>Sar</taxon>
        <taxon>Alveolata</taxon>
        <taxon>Ciliophora</taxon>
        <taxon>Intramacronucleata</taxon>
        <taxon>Oligohymenophorea</taxon>
        <taxon>Scuticociliatia</taxon>
        <taxon>Philasterida</taxon>
        <taxon>Pseudocohnilembidae</taxon>
        <taxon>Pseudocohnilembus</taxon>
    </lineage>
</organism>
<feature type="region of interest" description="Disordered" evidence="1">
    <location>
        <begin position="465"/>
        <end position="532"/>
    </location>
</feature>
<sequence>MDNTQQYFSDYEDSNQNRNFSIKEDILNKNNSKATQIQSTENKELKQFPPLSNSPILNFSTLKISSSFHELKPLQLTNEPQKNINSDESQLQNVQLQNRSRNSSYSIFKPKQNCDNQRENLTRLNFQIDEKNQNQEIQNKSKKIYRKNKYQRPIINSLSPIQKSYHDQNYTENQILQSINLNQSNDNEVQISTNNNNNSDQIDISQSKPNFYDKFGNISGIFSNQYEQTTGIPKLQKYKKKQEQQSQIYDDDDDNNNDLLIKEFLKNTNNDKDDENQLSDDAQIQNDSQPTENYQNKLSFPKFNQNTPKFNIKNQRNDSKNISNDDLSFKNMVHNKGFQRLKKKNMKFKSQINHNLSNTINNSNINDNSQNNFNQNIQDKNGFENKDIKNDEQIIADSLQSASIDTENKNQKLLYQSENKKQKIQKTFKRILNNKNPNKTQIFYEKKNPKFKIGDDNNIQIQNNESSKEDQDISNQNQKQQNQTTDSTSNQNEQNIRNKKNHEMTEKSQILSENQLEFAKEEDEDIYKNEQQ</sequence>
<evidence type="ECO:0000313" key="2">
    <source>
        <dbReference type="EMBL" id="KRX02878.1"/>
    </source>
</evidence>
<proteinExistence type="predicted"/>
<dbReference type="Proteomes" id="UP000054937">
    <property type="component" value="Unassembled WGS sequence"/>
</dbReference>
<protein>
    <submittedName>
        <fullName evidence="2">Uncharacterized protein</fullName>
    </submittedName>
</protein>
<dbReference type="OMA" id="IYKNDAN"/>
<feature type="compositionally biased region" description="Low complexity" evidence="1">
    <location>
        <begin position="473"/>
        <end position="495"/>
    </location>
</feature>
<reference evidence="2 3" key="1">
    <citation type="journal article" date="2015" name="Sci. Rep.">
        <title>Genome of the facultative scuticociliatosis pathogen Pseudocohnilembus persalinus provides insight into its virulence through horizontal gene transfer.</title>
        <authorList>
            <person name="Xiong J."/>
            <person name="Wang G."/>
            <person name="Cheng J."/>
            <person name="Tian M."/>
            <person name="Pan X."/>
            <person name="Warren A."/>
            <person name="Jiang C."/>
            <person name="Yuan D."/>
            <person name="Miao W."/>
        </authorList>
    </citation>
    <scope>NUCLEOTIDE SEQUENCE [LARGE SCALE GENOMIC DNA]</scope>
    <source>
        <strain evidence="2">36N120E</strain>
    </source>
</reference>
<feature type="region of interest" description="Disordered" evidence="1">
    <location>
        <begin position="357"/>
        <end position="383"/>
    </location>
</feature>
<accession>A0A0V0QKX4</accession>
<name>A0A0V0QKX4_PSEPJ</name>
<comment type="caution">
    <text evidence="2">The sequence shown here is derived from an EMBL/GenBank/DDBJ whole genome shotgun (WGS) entry which is preliminary data.</text>
</comment>
<evidence type="ECO:0000313" key="3">
    <source>
        <dbReference type="Proteomes" id="UP000054937"/>
    </source>
</evidence>
<feature type="region of interest" description="Disordered" evidence="1">
    <location>
        <begin position="286"/>
        <end position="327"/>
    </location>
</feature>
<gene>
    <name evidence="2" type="ORF">PPERSA_04081</name>
</gene>
<dbReference type="AlphaFoldDB" id="A0A0V0QKX4"/>
<keyword evidence="3" id="KW-1185">Reference proteome</keyword>
<feature type="compositionally biased region" description="Polar residues" evidence="1">
    <location>
        <begin position="286"/>
        <end position="326"/>
    </location>
</feature>
<evidence type="ECO:0000256" key="1">
    <source>
        <dbReference type="SAM" id="MobiDB-lite"/>
    </source>
</evidence>